<reference evidence="1" key="1">
    <citation type="submission" date="2016-12" db="EMBL/GenBank/DDBJ databases">
        <title>The genomes of Aspergillus section Nigri reveals drivers in fungal speciation.</title>
        <authorList>
            <consortium name="DOE Joint Genome Institute"/>
            <person name="Vesth T.C."/>
            <person name="Nybo J."/>
            <person name="Theobald S."/>
            <person name="Brandl J."/>
            <person name="Frisvad J.C."/>
            <person name="Nielsen K.F."/>
            <person name="Lyhne E.K."/>
            <person name="Kogle M.E."/>
            <person name="Kuo A."/>
            <person name="Riley R."/>
            <person name="Clum A."/>
            <person name="Nolan M."/>
            <person name="Lipzen A."/>
            <person name="Salamov A."/>
            <person name="Henrissat B."/>
            <person name="Wiebenga A."/>
            <person name="De vries R.P."/>
            <person name="Grigoriev I.V."/>
            <person name="Mortensen U.H."/>
            <person name="Andersen M.R."/>
            <person name="Baker S.E."/>
        </authorList>
    </citation>
    <scope>NUCLEOTIDE SEQUENCE</scope>
    <source>
        <strain evidence="1">CBS 122712</strain>
    </source>
</reference>
<gene>
    <name evidence="1" type="ORF">BO83DRAFT_28256</name>
</gene>
<protein>
    <submittedName>
        <fullName evidence="1">Uncharacterized protein</fullName>
    </submittedName>
</protein>
<evidence type="ECO:0000313" key="1">
    <source>
        <dbReference type="EMBL" id="PWY74238.1"/>
    </source>
</evidence>
<accession>A0A317VMS7</accession>
<name>A0A317VMS7_ASPEC</name>
<dbReference type="VEuPathDB" id="FungiDB:BO83DRAFT_28256"/>
<comment type="caution">
    <text evidence="1">The sequence shown here is derived from an EMBL/GenBank/DDBJ whole genome shotgun (WGS) entry which is preliminary data.</text>
</comment>
<dbReference type="GeneID" id="37049060"/>
<organism evidence="1 2">
    <name type="scientific">Aspergillus eucalypticola (strain CBS 122712 / IBT 29274)</name>
    <dbReference type="NCBI Taxonomy" id="1448314"/>
    <lineage>
        <taxon>Eukaryota</taxon>
        <taxon>Fungi</taxon>
        <taxon>Dikarya</taxon>
        <taxon>Ascomycota</taxon>
        <taxon>Pezizomycotina</taxon>
        <taxon>Eurotiomycetes</taxon>
        <taxon>Eurotiomycetidae</taxon>
        <taxon>Eurotiales</taxon>
        <taxon>Aspergillaceae</taxon>
        <taxon>Aspergillus</taxon>
        <taxon>Aspergillus subgen. Circumdati</taxon>
    </lineage>
</organism>
<dbReference type="EMBL" id="MSFU01000011">
    <property type="protein sequence ID" value="PWY74238.1"/>
    <property type="molecule type" value="Genomic_DNA"/>
</dbReference>
<proteinExistence type="predicted"/>
<evidence type="ECO:0000313" key="2">
    <source>
        <dbReference type="Proteomes" id="UP000246171"/>
    </source>
</evidence>
<keyword evidence="2" id="KW-1185">Reference proteome</keyword>
<sequence length="154" mass="17810">MNHICQSINNLHEYRSQARFLDPYIHPLTFCRDHNIGTHYSNQTKLTNTCYGLCMRYDECEAETLVQCSNVLVMKVKRPILPYAINRVDHYPALRVTSTPLTHMLENVTSSHASPGWPVSICQPRRQESYSILWTSMGKEERFGRYLARASCQG</sequence>
<dbReference type="Proteomes" id="UP000246171">
    <property type="component" value="Unassembled WGS sequence"/>
</dbReference>
<dbReference type="RefSeq" id="XP_025388688.1">
    <property type="nucleotide sequence ID" value="XM_025527098.1"/>
</dbReference>
<dbReference type="AlphaFoldDB" id="A0A317VMS7"/>